<dbReference type="Proteomes" id="UP000766550">
    <property type="component" value="Unassembled WGS sequence"/>
</dbReference>
<name>A0A8J8C9Y3_9EURY</name>
<comment type="caution">
    <text evidence="2">The sequence shown here is derived from an EMBL/GenBank/DDBJ whole genome shotgun (WGS) entry which is preliminary data.</text>
</comment>
<dbReference type="InterPro" id="IPR036291">
    <property type="entry name" value="NAD(P)-bd_dom_sf"/>
</dbReference>
<feature type="domain" description="Gfo/Idh/MocA-like oxidoreductase N-terminal" evidence="1">
    <location>
        <begin position="1"/>
        <end position="123"/>
    </location>
</feature>
<dbReference type="SUPFAM" id="SSF51735">
    <property type="entry name" value="NAD(P)-binding Rossmann-fold domains"/>
    <property type="match status" value="1"/>
</dbReference>
<dbReference type="InterPro" id="IPR000683">
    <property type="entry name" value="Gfo/Idh/MocA-like_OxRdtase_N"/>
</dbReference>
<dbReference type="OrthoDB" id="25239at2157"/>
<dbReference type="EMBL" id="JAHQXF010000003">
    <property type="protein sequence ID" value="MBV0925930.1"/>
    <property type="molecule type" value="Genomic_DNA"/>
</dbReference>
<proteinExistence type="predicted"/>
<dbReference type="Gene3D" id="3.40.50.720">
    <property type="entry name" value="NAD(P)-binding Rossmann-like Domain"/>
    <property type="match status" value="1"/>
</dbReference>
<sequence length="360" mass="40323">MRFGIIGCGLVAQVMHIPYLAELPEAELHAFADPAEGRAETLADRYNVPHVYAGHEDLLAEVGDDLDAVVVLTPSHTHADVAVDTLDAGVNTLVEKPIATSLEDADRMVEAAEESDATAMVAYMKRYDPSYERAQEVVADLEEIDLVTAYDVDPDHFRIVKEVYDLVEGMPPEDLIEESVAERRSDMEAAIGTDDEMLLDAYDFQLEHVCHDVNALRGLFGAVKSIDHVNIFAEGRYATAHLTYEDGVECVLETGDSDRKWFEEFVRVDSPDGMVKVDFSNPFIKNTPTELRVKRGLEDLTDSVETPSYEEPFKRELSYFVDCVDGERDVRTTFAEAREDLQVIVDLFRTYRGESPRSAD</sequence>
<evidence type="ECO:0000313" key="2">
    <source>
        <dbReference type="EMBL" id="MBV0925930.1"/>
    </source>
</evidence>
<dbReference type="InterPro" id="IPR051450">
    <property type="entry name" value="Gfo/Idh/MocA_Oxidoreductases"/>
</dbReference>
<keyword evidence="3" id="KW-1185">Reference proteome</keyword>
<accession>A0A8J8C9Y3</accession>
<dbReference type="Pfam" id="PF01408">
    <property type="entry name" value="GFO_IDH_MocA"/>
    <property type="match status" value="1"/>
</dbReference>
<dbReference type="PANTHER" id="PTHR43377:SF1">
    <property type="entry name" value="BILIVERDIN REDUCTASE A"/>
    <property type="match status" value="1"/>
</dbReference>
<evidence type="ECO:0000313" key="3">
    <source>
        <dbReference type="Proteomes" id="UP000766550"/>
    </source>
</evidence>
<dbReference type="PANTHER" id="PTHR43377">
    <property type="entry name" value="BILIVERDIN REDUCTASE A"/>
    <property type="match status" value="1"/>
</dbReference>
<dbReference type="AlphaFoldDB" id="A0A8J8C9Y3"/>
<dbReference type="GO" id="GO:0000166">
    <property type="term" value="F:nucleotide binding"/>
    <property type="evidence" value="ECO:0007669"/>
    <property type="project" value="InterPro"/>
</dbReference>
<dbReference type="SUPFAM" id="SSF55347">
    <property type="entry name" value="Glyceraldehyde-3-phosphate dehydrogenase-like, C-terminal domain"/>
    <property type="match status" value="1"/>
</dbReference>
<protein>
    <submittedName>
        <fullName evidence="2">Gfo/Idh/MocA family oxidoreductase</fullName>
    </submittedName>
</protein>
<reference evidence="2 3" key="1">
    <citation type="submission" date="2021-06" db="EMBL/GenBank/DDBJ databases">
        <title>New haloarchaea isolates fom saline soil.</title>
        <authorList>
            <person name="Duran-Viseras A."/>
            <person name="Sanchez-Porro C.S."/>
            <person name="Ventosa A."/>
        </authorList>
    </citation>
    <scope>NUCLEOTIDE SEQUENCE [LARGE SCALE GENOMIC DNA]</scope>
    <source>
        <strain evidence="2 3">JCM 183640</strain>
    </source>
</reference>
<dbReference type="RefSeq" id="WP_162318855.1">
    <property type="nucleotide sequence ID" value="NZ_JAHQXF010000003.1"/>
</dbReference>
<dbReference type="Gene3D" id="3.30.360.10">
    <property type="entry name" value="Dihydrodipicolinate Reductase, domain 2"/>
    <property type="match status" value="1"/>
</dbReference>
<organism evidence="2 3">
    <name type="scientific">Haloarcula limicola</name>
    <dbReference type="NCBI Taxonomy" id="1429915"/>
    <lineage>
        <taxon>Archaea</taxon>
        <taxon>Methanobacteriati</taxon>
        <taxon>Methanobacteriota</taxon>
        <taxon>Stenosarchaea group</taxon>
        <taxon>Halobacteria</taxon>
        <taxon>Halobacteriales</taxon>
        <taxon>Haloarculaceae</taxon>
        <taxon>Haloarcula</taxon>
    </lineage>
</organism>
<evidence type="ECO:0000259" key="1">
    <source>
        <dbReference type="Pfam" id="PF01408"/>
    </source>
</evidence>
<gene>
    <name evidence="2" type="ORF">KTS45_17140</name>
</gene>